<dbReference type="EMBL" id="JAWJWE010000039">
    <property type="protein sequence ID" value="KAK6620795.1"/>
    <property type="molecule type" value="Genomic_DNA"/>
</dbReference>
<gene>
    <name evidence="2" type="ORF">RUM43_011091</name>
</gene>
<feature type="compositionally biased region" description="Basic and acidic residues" evidence="1">
    <location>
        <begin position="153"/>
        <end position="166"/>
    </location>
</feature>
<feature type="region of interest" description="Disordered" evidence="1">
    <location>
        <begin position="153"/>
        <end position="173"/>
    </location>
</feature>
<name>A0AAN8NXW4_POLSC</name>
<evidence type="ECO:0000256" key="1">
    <source>
        <dbReference type="SAM" id="MobiDB-lite"/>
    </source>
</evidence>
<dbReference type="AlphaFoldDB" id="A0AAN8NXW4"/>
<dbReference type="Proteomes" id="UP001372834">
    <property type="component" value="Unassembled WGS sequence"/>
</dbReference>
<organism evidence="2 3">
    <name type="scientific">Polyplax serrata</name>
    <name type="common">Common mouse louse</name>
    <dbReference type="NCBI Taxonomy" id="468196"/>
    <lineage>
        <taxon>Eukaryota</taxon>
        <taxon>Metazoa</taxon>
        <taxon>Ecdysozoa</taxon>
        <taxon>Arthropoda</taxon>
        <taxon>Hexapoda</taxon>
        <taxon>Insecta</taxon>
        <taxon>Pterygota</taxon>
        <taxon>Neoptera</taxon>
        <taxon>Paraneoptera</taxon>
        <taxon>Psocodea</taxon>
        <taxon>Troctomorpha</taxon>
        <taxon>Phthiraptera</taxon>
        <taxon>Anoplura</taxon>
        <taxon>Polyplacidae</taxon>
        <taxon>Polyplax</taxon>
    </lineage>
</organism>
<evidence type="ECO:0000313" key="2">
    <source>
        <dbReference type="EMBL" id="KAK6620795.1"/>
    </source>
</evidence>
<protein>
    <submittedName>
        <fullName evidence="2">Uncharacterized protein</fullName>
    </submittedName>
</protein>
<feature type="compositionally biased region" description="Basic and acidic residues" evidence="1">
    <location>
        <begin position="43"/>
        <end position="60"/>
    </location>
</feature>
<reference evidence="2 3" key="1">
    <citation type="submission" date="2023-10" db="EMBL/GenBank/DDBJ databases">
        <title>Genomes of two closely related lineages of the louse Polyplax serrata with different host specificities.</title>
        <authorList>
            <person name="Martinu J."/>
            <person name="Tarabai H."/>
            <person name="Stefka J."/>
            <person name="Hypsa V."/>
        </authorList>
    </citation>
    <scope>NUCLEOTIDE SEQUENCE [LARGE SCALE GENOMIC DNA]</scope>
    <source>
        <strain evidence="2">HR10_N</strain>
    </source>
</reference>
<feature type="region of interest" description="Disordered" evidence="1">
    <location>
        <begin position="41"/>
        <end position="69"/>
    </location>
</feature>
<proteinExistence type="predicted"/>
<sequence length="173" mass="19906">MSDEGCLCPKPQTEDCCPTIACMPSCDHVNHDRALIELNSYKPPEKDKCPSSDRPRDGRRGRISFSLTDCPPCPTDQAVAQSIRMQEIFMQQMQNEFLLNRARFKASIKPNPSTLENVREKKKCSGDVDLIKEMLCQLKKEFQETKDEFDKLRSMQKENDRKRTLEGPKCTCK</sequence>
<comment type="caution">
    <text evidence="2">The sequence shown here is derived from an EMBL/GenBank/DDBJ whole genome shotgun (WGS) entry which is preliminary data.</text>
</comment>
<accession>A0AAN8NXW4</accession>
<evidence type="ECO:0000313" key="3">
    <source>
        <dbReference type="Proteomes" id="UP001372834"/>
    </source>
</evidence>